<protein>
    <recommendedName>
        <fullName evidence="5">Large ribosomal subunit protein P2</fullName>
    </recommendedName>
    <alternativeName>
        <fullName evidence="6">60S acidic ribosomal protein P2</fullName>
    </alternativeName>
</protein>
<keyword evidence="3" id="KW-0689">Ribosomal protein</keyword>
<dbReference type="GO" id="GO:0002182">
    <property type="term" value="P:cytoplasmic translational elongation"/>
    <property type="evidence" value="ECO:0007669"/>
    <property type="project" value="InterPro"/>
</dbReference>
<dbReference type="PANTHER" id="PTHR21141:SF5">
    <property type="entry name" value="LARGE RIBOSOMAL SUBUNIT PROTEIN P2"/>
    <property type="match status" value="1"/>
</dbReference>
<evidence type="ECO:0000256" key="2">
    <source>
        <dbReference type="ARBA" id="ARBA00005436"/>
    </source>
</evidence>
<dbReference type="InterPro" id="IPR038716">
    <property type="entry name" value="P1/P2_N_sf"/>
</dbReference>
<dbReference type="GO" id="GO:0022625">
    <property type="term" value="C:cytosolic large ribosomal subunit"/>
    <property type="evidence" value="ECO:0007669"/>
    <property type="project" value="InterPro"/>
</dbReference>
<comment type="similarity">
    <text evidence="2">Belongs to the eukaryotic ribosomal protein P1/P2 family.</text>
</comment>
<evidence type="ECO:0000256" key="6">
    <source>
        <dbReference type="ARBA" id="ARBA00035443"/>
    </source>
</evidence>
<feature type="region of interest" description="Disordered" evidence="7">
    <location>
        <begin position="79"/>
        <end position="116"/>
    </location>
</feature>
<evidence type="ECO:0000313" key="8">
    <source>
        <dbReference type="Ensembl" id="ENSVURP00010014977.1"/>
    </source>
</evidence>
<sequence>MRYMAAYLLAVLGDNDSPNSKDLKKILDSVSIQTEEEQLKKVIGELSGKNIEDVIAQGSSKLASTPAGGAVAVAASGGSAAPAAGSTAPAAIVEKKEEKKEESEEYNDDMGFGLFD</sequence>
<dbReference type="Proteomes" id="UP000314987">
    <property type="component" value="Unassembled WGS sequence"/>
</dbReference>
<dbReference type="Pfam" id="PF00428">
    <property type="entry name" value="Ribosomal_60s"/>
    <property type="match status" value="1"/>
</dbReference>
<name>A0A4X2L1B2_VOMUR</name>
<dbReference type="HAMAP" id="MF_01478">
    <property type="entry name" value="Ribosomal_L12_arch"/>
    <property type="match status" value="1"/>
</dbReference>
<feature type="compositionally biased region" description="Low complexity" evidence="7">
    <location>
        <begin position="79"/>
        <end position="91"/>
    </location>
</feature>
<dbReference type="InterPro" id="IPR044076">
    <property type="entry name" value="Ribosomal_P2"/>
</dbReference>
<dbReference type="Gene3D" id="1.10.10.1410">
    <property type="match status" value="1"/>
</dbReference>
<reference evidence="9" key="1">
    <citation type="submission" date="2018-12" db="EMBL/GenBank/DDBJ databases">
        <authorList>
            <person name="Yazar S."/>
        </authorList>
    </citation>
    <scope>NUCLEOTIDE SEQUENCE [LARGE SCALE GENOMIC DNA]</scope>
</reference>
<reference evidence="8" key="3">
    <citation type="submission" date="2025-09" db="UniProtKB">
        <authorList>
            <consortium name="Ensembl"/>
        </authorList>
    </citation>
    <scope>IDENTIFICATION</scope>
</reference>
<dbReference type="InterPro" id="IPR027534">
    <property type="entry name" value="Ribosomal_P1/P2"/>
</dbReference>
<dbReference type="STRING" id="29139.ENSVURP00010014977"/>
<dbReference type="Ensembl" id="ENSVURT00010017017.1">
    <property type="protein sequence ID" value="ENSVURP00010014977.1"/>
    <property type="gene ID" value="ENSVURG00010011456.1"/>
</dbReference>
<evidence type="ECO:0000256" key="5">
    <source>
        <dbReference type="ARBA" id="ARBA00035301"/>
    </source>
</evidence>
<dbReference type="AlphaFoldDB" id="A0A4X2L1B2"/>
<keyword evidence="4" id="KW-0687">Ribonucleoprotein</keyword>
<keyword evidence="9" id="KW-1185">Reference proteome</keyword>
<feature type="compositionally biased region" description="Basic and acidic residues" evidence="7">
    <location>
        <begin position="93"/>
        <end position="102"/>
    </location>
</feature>
<accession>A0A4X2L1B2</accession>
<comment type="function">
    <text evidence="1">Plays an important role in the elongation step of protein synthesis.</text>
</comment>
<reference evidence="8" key="2">
    <citation type="submission" date="2025-08" db="UniProtKB">
        <authorList>
            <consortium name="Ensembl"/>
        </authorList>
    </citation>
    <scope>IDENTIFICATION</scope>
</reference>
<evidence type="ECO:0000256" key="4">
    <source>
        <dbReference type="ARBA" id="ARBA00023274"/>
    </source>
</evidence>
<dbReference type="PANTHER" id="PTHR21141">
    <property type="entry name" value="60S ACIDIC RIBOSOMAL PROTEIN FAMILY MEMBER"/>
    <property type="match status" value="1"/>
</dbReference>
<proteinExistence type="inferred from homology"/>
<dbReference type="GeneTree" id="ENSGT00550000074828"/>
<evidence type="ECO:0000256" key="3">
    <source>
        <dbReference type="ARBA" id="ARBA00022980"/>
    </source>
</evidence>
<evidence type="ECO:0000256" key="7">
    <source>
        <dbReference type="SAM" id="MobiDB-lite"/>
    </source>
</evidence>
<dbReference type="OMA" id="VDCEHDK"/>
<evidence type="ECO:0000256" key="1">
    <source>
        <dbReference type="ARBA" id="ARBA00003362"/>
    </source>
</evidence>
<organism evidence="8 9">
    <name type="scientific">Vombatus ursinus</name>
    <name type="common">Common wombat</name>
    <dbReference type="NCBI Taxonomy" id="29139"/>
    <lineage>
        <taxon>Eukaryota</taxon>
        <taxon>Metazoa</taxon>
        <taxon>Chordata</taxon>
        <taxon>Craniata</taxon>
        <taxon>Vertebrata</taxon>
        <taxon>Euteleostomi</taxon>
        <taxon>Mammalia</taxon>
        <taxon>Metatheria</taxon>
        <taxon>Diprotodontia</taxon>
        <taxon>Vombatidae</taxon>
        <taxon>Vombatus</taxon>
    </lineage>
</organism>
<evidence type="ECO:0000313" key="9">
    <source>
        <dbReference type="Proteomes" id="UP000314987"/>
    </source>
</evidence>
<dbReference type="GO" id="GO:0003735">
    <property type="term" value="F:structural constituent of ribosome"/>
    <property type="evidence" value="ECO:0007669"/>
    <property type="project" value="InterPro"/>
</dbReference>
<dbReference type="FunFam" id="1.10.10.1410:FF:000002">
    <property type="entry name" value="60S acidic ribosomal protein P2"/>
    <property type="match status" value="1"/>
</dbReference>
<dbReference type="CDD" id="cd05833">
    <property type="entry name" value="Ribosomal_P2"/>
    <property type="match status" value="1"/>
</dbReference>